<sequence>MIAFDEILQTAILHKGSLAAVEQDLPVALSDAQLKAQPDAFYLSEMTRRIFRAGLKHSLVDNKWPAFEVACFQFNPLACAHMSDEKYDELMANRELIRHAGKMRAIRNNAAMVLHKAREHGSFGAYLAGWPSDNIVGLWRELKKEGTQLGGMSGARFLRMVGKDTFLLTDDVVAVLKAQGVISKAPSSLKDLAAVQVVFNDWQAQSGLPMCQLSRIASMTAASW</sequence>
<dbReference type="AlphaFoldDB" id="A0AAN1WGE8"/>
<dbReference type="InterPro" id="IPR052891">
    <property type="entry name" value="DNA-3mA_glycosylase"/>
</dbReference>
<dbReference type="GO" id="GO:0008725">
    <property type="term" value="F:DNA-3-methyladenine glycosylase activity"/>
    <property type="evidence" value="ECO:0007669"/>
    <property type="project" value="InterPro"/>
</dbReference>
<dbReference type="RefSeq" id="WP_236986597.1">
    <property type="nucleotide sequence ID" value="NZ_AP023086.1"/>
</dbReference>
<evidence type="ECO:0008006" key="3">
    <source>
        <dbReference type="Google" id="ProtNLM"/>
    </source>
</evidence>
<dbReference type="Pfam" id="PF03352">
    <property type="entry name" value="Adenine_glyco"/>
    <property type="match status" value="1"/>
</dbReference>
<name>A0AAN1WGE8_9GAMM</name>
<dbReference type="InterPro" id="IPR011257">
    <property type="entry name" value="DNA_glycosylase"/>
</dbReference>
<gene>
    <name evidence="1" type="ORF">MARGE09_P1322</name>
</gene>
<proteinExistence type="predicted"/>
<dbReference type="Gene3D" id="1.10.340.30">
    <property type="entry name" value="Hypothetical protein, domain 2"/>
    <property type="match status" value="1"/>
</dbReference>
<protein>
    <recommendedName>
        <fullName evidence="3">DNA-3-methyladenine glycosylase I</fullName>
    </recommendedName>
</protein>
<dbReference type="PANTHER" id="PTHR30037">
    <property type="entry name" value="DNA-3-METHYLADENINE GLYCOSYLASE 1"/>
    <property type="match status" value="1"/>
</dbReference>
<dbReference type="KEGG" id="marq:MARGE09_P1322"/>
<organism evidence="1 2">
    <name type="scientific">Marinagarivorans cellulosilyticus</name>
    <dbReference type="NCBI Taxonomy" id="2721545"/>
    <lineage>
        <taxon>Bacteria</taxon>
        <taxon>Pseudomonadati</taxon>
        <taxon>Pseudomonadota</taxon>
        <taxon>Gammaproteobacteria</taxon>
        <taxon>Cellvibrionales</taxon>
        <taxon>Cellvibrionaceae</taxon>
        <taxon>Marinagarivorans</taxon>
    </lineage>
</organism>
<dbReference type="SUPFAM" id="SSF48150">
    <property type="entry name" value="DNA-glycosylase"/>
    <property type="match status" value="1"/>
</dbReference>
<keyword evidence="2" id="KW-1185">Reference proteome</keyword>
<reference evidence="1 2" key="1">
    <citation type="journal article" date="2022" name="IScience">
        <title>An ultrasensitive nanofiber-based assay for enzymatic hydrolysis and deep-sea microbial degradation of cellulose.</title>
        <authorList>
            <person name="Tsudome M."/>
            <person name="Tachioka M."/>
            <person name="Miyazaki M."/>
            <person name="Uchimura K."/>
            <person name="Tsuda M."/>
            <person name="Takaki Y."/>
            <person name="Deguchi S."/>
        </authorList>
    </citation>
    <scope>NUCLEOTIDE SEQUENCE [LARGE SCALE GENOMIC DNA]</scope>
    <source>
        <strain evidence="1 2">GE09</strain>
    </source>
</reference>
<dbReference type="PANTHER" id="PTHR30037:SF3">
    <property type="entry name" value="BLR0857 PROTEIN"/>
    <property type="match status" value="1"/>
</dbReference>
<dbReference type="GO" id="GO:0006284">
    <property type="term" value="P:base-excision repair"/>
    <property type="evidence" value="ECO:0007669"/>
    <property type="project" value="InterPro"/>
</dbReference>
<dbReference type="Proteomes" id="UP001320119">
    <property type="component" value="Chromosome"/>
</dbReference>
<dbReference type="InterPro" id="IPR005019">
    <property type="entry name" value="Adenine_glyco"/>
</dbReference>
<dbReference type="EMBL" id="AP023086">
    <property type="protein sequence ID" value="BCD97122.1"/>
    <property type="molecule type" value="Genomic_DNA"/>
</dbReference>
<evidence type="ECO:0000313" key="1">
    <source>
        <dbReference type="EMBL" id="BCD97122.1"/>
    </source>
</evidence>
<accession>A0AAN1WGE8</accession>
<evidence type="ECO:0000313" key="2">
    <source>
        <dbReference type="Proteomes" id="UP001320119"/>
    </source>
</evidence>